<sequence>MAGPLSERPHRRGGLYLQVLRCLSQQSEQRDTKEERERKCRMVLNTWLSCLGELI</sequence>
<dbReference type="EMBL" id="CASHSV030000409">
    <property type="protein sequence ID" value="CAJ2663744.1"/>
    <property type="molecule type" value="Genomic_DNA"/>
</dbReference>
<gene>
    <name evidence="1" type="ORF">MILVUS5_LOCUS29107</name>
</gene>
<accession>A0ACB0L5N2</accession>
<evidence type="ECO:0000313" key="1">
    <source>
        <dbReference type="EMBL" id="CAJ2663744.1"/>
    </source>
</evidence>
<protein>
    <submittedName>
        <fullName evidence="1">Uncharacterized protein</fullName>
    </submittedName>
</protein>
<comment type="caution">
    <text evidence="1">The sequence shown here is derived from an EMBL/GenBank/DDBJ whole genome shotgun (WGS) entry which is preliminary data.</text>
</comment>
<reference evidence="1" key="1">
    <citation type="submission" date="2023-10" db="EMBL/GenBank/DDBJ databases">
        <authorList>
            <person name="Rodriguez Cubillos JULIANA M."/>
            <person name="De Vega J."/>
        </authorList>
    </citation>
    <scope>NUCLEOTIDE SEQUENCE</scope>
</reference>
<organism evidence="1 2">
    <name type="scientific">Trifolium pratense</name>
    <name type="common">Red clover</name>
    <dbReference type="NCBI Taxonomy" id="57577"/>
    <lineage>
        <taxon>Eukaryota</taxon>
        <taxon>Viridiplantae</taxon>
        <taxon>Streptophyta</taxon>
        <taxon>Embryophyta</taxon>
        <taxon>Tracheophyta</taxon>
        <taxon>Spermatophyta</taxon>
        <taxon>Magnoliopsida</taxon>
        <taxon>eudicotyledons</taxon>
        <taxon>Gunneridae</taxon>
        <taxon>Pentapetalae</taxon>
        <taxon>rosids</taxon>
        <taxon>fabids</taxon>
        <taxon>Fabales</taxon>
        <taxon>Fabaceae</taxon>
        <taxon>Papilionoideae</taxon>
        <taxon>50 kb inversion clade</taxon>
        <taxon>NPAAA clade</taxon>
        <taxon>Hologalegina</taxon>
        <taxon>IRL clade</taxon>
        <taxon>Trifolieae</taxon>
        <taxon>Trifolium</taxon>
    </lineage>
</organism>
<keyword evidence="2" id="KW-1185">Reference proteome</keyword>
<name>A0ACB0L5N2_TRIPR</name>
<dbReference type="Proteomes" id="UP001177021">
    <property type="component" value="Unassembled WGS sequence"/>
</dbReference>
<evidence type="ECO:0000313" key="2">
    <source>
        <dbReference type="Proteomes" id="UP001177021"/>
    </source>
</evidence>
<proteinExistence type="predicted"/>